<dbReference type="InterPro" id="IPR013783">
    <property type="entry name" value="Ig-like_fold"/>
</dbReference>
<dbReference type="InterPro" id="IPR036116">
    <property type="entry name" value="FN3_sf"/>
</dbReference>
<keyword evidence="4" id="KW-0067">ATP-binding</keyword>
<evidence type="ECO:0000256" key="8">
    <source>
        <dbReference type="SAM" id="MobiDB-lite"/>
    </source>
</evidence>
<dbReference type="PANTHER" id="PTHR46877">
    <property type="entry name" value="EPH RECEPTOR A5"/>
    <property type="match status" value="1"/>
</dbReference>
<dbReference type="CDD" id="cd00063">
    <property type="entry name" value="FN3"/>
    <property type="match status" value="1"/>
</dbReference>
<evidence type="ECO:0008006" key="11">
    <source>
        <dbReference type="Google" id="ProtNLM"/>
    </source>
</evidence>
<dbReference type="Proteomes" id="UP001274896">
    <property type="component" value="Unassembled WGS sequence"/>
</dbReference>
<dbReference type="InterPro" id="IPR050449">
    <property type="entry name" value="Ephrin_rcpt_TKs"/>
</dbReference>
<reference evidence="9" key="1">
    <citation type="submission" date="2023-06" db="EMBL/GenBank/DDBJ databases">
        <title>Male Hemibagrus guttatus genome.</title>
        <authorList>
            <person name="Bian C."/>
        </authorList>
    </citation>
    <scope>NUCLEOTIDE SEQUENCE</scope>
    <source>
        <strain evidence="9">Male_cb2023</strain>
        <tissue evidence="9">Muscle</tissue>
    </source>
</reference>
<keyword evidence="2" id="KW-0812">Transmembrane</keyword>
<evidence type="ECO:0000313" key="10">
    <source>
        <dbReference type="Proteomes" id="UP001274896"/>
    </source>
</evidence>
<evidence type="ECO:0000256" key="6">
    <source>
        <dbReference type="ARBA" id="ARBA00023136"/>
    </source>
</evidence>
<dbReference type="Gene3D" id="2.60.40.10">
    <property type="entry name" value="Immunoglobulins"/>
    <property type="match status" value="1"/>
</dbReference>
<keyword evidence="5" id="KW-1133">Transmembrane helix</keyword>
<dbReference type="EMBL" id="JAUCMX010000022">
    <property type="protein sequence ID" value="KAK3513198.1"/>
    <property type="molecule type" value="Genomic_DNA"/>
</dbReference>
<proteinExistence type="predicted"/>
<accession>A0AAE0UPV4</accession>
<evidence type="ECO:0000256" key="3">
    <source>
        <dbReference type="ARBA" id="ARBA00022741"/>
    </source>
</evidence>
<dbReference type="GO" id="GO:0005524">
    <property type="term" value="F:ATP binding"/>
    <property type="evidence" value="ECO:0007669"/>
    <property type="project" value="UniProtKB-KW"/>
</dbReference>
<keyword evidence="3" id="KW-0547">Nucleotide-binding</keyword>
<evidence type="ECO:0000313" key="9">
    <source>
        <dbReference type="EMBL" id="KAK3513198.1"/>
    </source>
</evidence>
<evidence type="ECO:0000256" key="5">
    <source>
        <dbReference type="ARBA" id="ARBA00022989"/>
    </source>
</evidence>
<dbReference type="AlphaFoldDB" id="A0AAE0UPV4"/>
<name>A0AAE0UPV4_9TELE</name>
<dbReference type="GO" id="GO:0007411">
    <property type="term" value="P:axon guidance"/>
    <property type="evidence" value="ECO:0007669"/>
    <property type="project" value="TreeGrafter"/>
</dbReference>
<sequence length="258" mass="29296">MDSTRSLKLCCGIWNQDVSGRSFKSSPSMVPIMHQVSSTMRSITLSWPQPEQPNGIILDYELRYYEKLCPKILPVFQQEPFFKATQVYEQFDIAQAIANKHNKHGSELDPERRRLHQRRKFKIVSTTSVGRTESRNWSPSGARPEVLNLRVGVGSPMHLREEAPPEGNLSRSTIQKGKEKGTGHSEFDSSEANITTSAEPKLGICNHHLWVEMPFPRPQPLPQQEACFLIMYSGVYKALSERNVVSTRKLVSWSIQGC</sequence>
<comment type="caution">
    <text evidence="9">The sequence shown here is derived from an EMBL/GenBank/DDBJ whole genome shotgun (WGS) entry which is preliminary data.</text>
</comment>
<dbReference type="SUPFAM" id="SSF49265">
    <property type="entry name" value="Fibronectin type III"/>
    <property type="match status" value="1"/>
</dbReference>
<evidence type="ECO:0000256" key="1">
    <source>
        <dbReference type="ARBA" id="ARBA00004167"/>
    </source>
</evidence>
<dbReference type="InterPro" id="IPR003961">
    <property type="entry name" value="FN3_dom"/>
</dbReference>
<gene>
    <name evidence="9" type="ORF">QTP70_009762</name>
</gene>
<evidence type="ECO:0000256" key="4">
    <source>
        <dbReference type="ARBA" id="ARBA00022840"/>
    </source>
</evidence>
<organism evidence="9 10">
    <name type="scientific">Hemibagrus guttatus</name>
    <dbReference type="NCBI Taxonomy" id="175788"/>
    <lineage>
        <taxon>Eukaryota</taxon>
        <taxon>Metazoa</taxon>
        <taxon>Chordata</taxon>
        <taxon>Craniata</taxon>
        <taxon>Vertebrata</taxon>
        <taxon>Euteleostomi</taxon>
        <taxon>Actinopterygii</taxon>
        <taxon>Neopterygii</taxon>
        <taxon>Teleostei</taxon>
        <taxon>Ostariophysi</taxon>
        <taxon>Siluriformes</taxon>
        <taxon>Bagridae</taxon>
        <taxon>Hemibagrus</taxon>
    </lineage>
</organism>
<protein>
    <recommendedName>
        <fullName evidence="11">Fibronectin type-III domain-containing protein</fullName>
    </recommendedName>
</protein>
<comment type="subcellular location">
    <subcellularLocation>
        <location evidence="1">Membrane</location>
        <topology evidence="1">Single-pass membrane protein</topology>
    </subcellularLocation>
</comment>
<dbReference type="GO" id="GO:0030425">
    <property type="term" value="C:dendrite"/>
    <property type="evidence" value="ECO:0007669"/>
    <property type="project" value="TreeGrafter"/>
</dbReference>
<keyword evidence="10" id="KW-1185">Reference proteome</keyword>
<dbReference type="GO" id="GO:0005886">
    <property type="term" value="C:plasma membrane"/>
    <property type="evidence" value="ECO:0007669"/>
    <property type="project" value="TreeGrafter"/>
</dbReference>
<keyword evidence="7" id="KW-0675">Receptor</keyword>
<dbReference type="PANTHER" id="PTHR46877:SF17">
    <property type="entry name" value="EPHRIN TYPE-B RECEPTOR 1"/>
    <property type="match status" value="1"/>
</dbReference>
<feature type="compositionally biased region" description="Basic and acidic residues" evidence="8">
    <location>
        <begin position="176"/>
        <end position="187"/>
    </location>
</feature>
<evidence type="ECO:0000256" key="2">
    <source>
        <dbReference type="ARBA" id="ARBA00022692"/>
    </source>
</evidence>
<dbReference type="GO" id="GO:0005005">
    <property type="term" value="F:transmembrane-ephrin receptor activity"/>
    <property type="evidence" value="ECO:0007669"/>
    <property type="project" value="TreeGrafter"/>
</dbReference>
<keyword evidence="6" id="KW-0472">Membrane</keyword>
<evidence type="ECO:0000256" key="7">
    <source>
        <dbReference type="ARBA" id="ARBA00023170"/>
    </source>
</evidence>
<feature type="region of interest" description="Disordered" evidence="8">
    <location>
        <begin position="157"/>
        <end position="193"/>
    </location>
</feature>